<evidence type="ECO:0000313" key="3">
    <source>
        <dbReference type="Proteomes" id="UP000191905"/>
    </source>
</evidence>
<reference evidence="2 3" key="1">
    <citation type="journal article" date="2016" name="Int. J. Syst. Evol. Microbiol.">
        <title>Pseudaminobacter manganicus sp. nov., isolated from sludge of a manganese mine.</title>
        <authorList>
            <person name="Li J."/>
            <person name="Huang J."/>
            <person name="Liao S."/>
            <person name="Wang G."/>
        </authorList>
    </citation>
    <scope>NUCLEOTIDE SEQUENCE [LARGE SCALE GENOMIC DNA]</scope>
    <source>
        <strain evidence="2 3">JH-7</strain>
    </source>
</reference>
<dbReference type="RefSeq" id="WP_080921595.1">
    <property type="nucleotide sequence ID" value="NZ_MDET01000058.1"/>
</dbReference>
<organism evidence="2 3">
    <name type="scientific">Manganibacter manganicus</name>
    <dbReference type="NCBI Taxonomy" id="1873176"/>
    <lineage>
        <taxon>Bacteria</taxon>
        <taxon>Pseudomonadati</taxon>
        <taxon>Pseudomonadota</taxon>
        <taxon>Alphaproteobacteria</taxon>
        <taxon>Hyphomicrobiales</taxon>
        <taxon>Phyllobacteriaceae</taxon>
        <taxon>Manganibacter</taxon>
    </lineage>
</organism>
<gene>
    <name evidence="2" type="ORF">BFN67_08295</name>
</gene>
<comment type="caution">
    <text evidence="2">The sequence shown here is derived from an EMBL/GenBank/DDBJ whole genome shotgun (WGS) entry which is preliminary data.</text>
</comment>
<keyword evidence="1" id="KW-0732">Signal</keyword>
<protein>
    <submittedName>
        <fullName evidence="2">Uncharacterized protein</fullName>
    </submittedName>
</protein>
<proteinExistence type="predicted"/>
<dbReference type="OrthoDB" id="8115973at2"/>
<dbReference type="AlphaFoldDB" id="A0A1V8RK54"/>
<keyword evidence="3" id="KW-1185">Reference proteome</keyword>
<dbReference type="Proteomes" id="UP000191905">
    <property type="component" value="Unassembled WGS sequence"/>
</dbReference>
<evidence type="ECO:0000313" key="2">
    <source>
        <dbReference type="EMBL" id="OQM73580.1"/>
    </source>
</evidence>
<name>A0A1V8RK54_9HYPH</name>
<evidence type="ECO:0000256" key="1">
    <source>
        <dbReference type="SAM" id="SignalP"/>
    </source>
</evidence>
<accession>A0A1V8RK54</accession>
<feature type="chain" id="PRO_5012867701" evidence="1">
    <location>
        <begin position="29"/>
        <end position="62"/>
    </location>
</feature>
<feature type="signal peptide" evidence="1">
    <location>
        <begin position="1"/>
        <end position="28"/>
    </location>
</feature>
<dbReference type="EMBL" id="MDET01000058">
    <property type="protein sequence ID" value="OQM73580.1"/>
    <property type="molecule type" value="Genomic_DNA"/>
</dbReference>
<sequence length="62" mass="6370">MTANISTILRFLPRMALAALLLAAPVTAIPTVLKAGTSPTIDAPTPAKKGIGFVLLVSLQRG</sequence>